<dbReference type="HOGENOM" id="CLU_2867901_0_0_1"/>
<protein>
    <submittedName>
        <fullName evidence="1">Uncharacterized protein</fullName>
    </submittedName>
</protein>
<evidence type="ECO:0000313" key="1">
    <source>
        <dbReference type="EMBL" id="KIM37433.1"/>
    </source>
</evidence>
<sequence length="64" mass="7453">MSRNIKAHESQGHMLPQRRSFFRGIVLLGTRIAWITCGDSPKDWNICARSCSLEFQYIDKTHPF</sequence>
<accession>A0A0C2XHT2</accession>
<reference evidence="2" key="2">
    <citation type="submission" date="2015-01" db="EMBL/GenBank/DDBJ databases">
        <title>Evolutionary Origins and Diversification of the Mycorrhizal Mutualists.</title>
        <authorList>
            <consortium name="DOE Joint Genome Institute"/>
            <consortium name="Mycorrhizal Genomics Consortium"/>
            <person name="Kohler A."/>
            <person name="Kuo A."/>
            <person name="Nagy L.G."/>
            <person name="Floudas D."/>
            <person name="Copeland A."/>
            <person name="Barry K.W."/>
            <person name="Cichocki N."/>
            <person name="Veneault-Fourrey C."/>
            <person name="LaButti K."/>
            <person name="Lindquist E.A."/>
            <person name="Lipzen A."/>
            <person name="Lundell T."/>
            <person name="Morin E."/>
            <person name="Murat C."/>
            <person name="Riley R."/>
            <person name="Ohm R."/>
            <person name="Sun H."/>
            <person name="Tunlid A."/>
            <person name="Henrissat B."/>
            <person name="Grigoriev I.V."/>
            <person name="Hibbett D.S."/>
            <person name="Martin F."/>
        </authorList>
    </citation>
    <scope>NUCLEOTIDE SEQUENCE [LARGE SCALE GENOMIC DNA]</scope>
    <source>
        <strain evidence="2">h7</strain>
    </source>
</reference>
<dbReference type="EMBL" id="KN831797">
    <property type="protein sequence ID" value="KIM37433.1"/>
    <property type="molecule type" value="Genomic_DNA"/>
</dbReference>
<dbReference type="AlphaFoldDB" id="A0A0C2XHT2"/>
<evidence type="ECO:0000313" key="2">
    <source>
        <dbReference type="Proteomes" id="UP000053424"/>
    </source>
</evidence>
<name>A0A0C2XHT2_HEBCY</name>
<organism evidence="1 2">
    <name type="scientific">Hebeloma cylindrosporum</name>
    <dbReference type="NCBI Taxonomy" id="76867"/>
    <lineage>
        <taxon>Eukaryota</taxon>
        <taxon>Fungi</taxon>
        <taxon>Dikarya</taxon>
        <taxon>Basidiomycota</taxon>
        <taxon>Agaricomycotina</taxon>
        <taxon>Agaricomycetes</taxon>
        <taxon>Agaricomycetidae</taxon>
        <taxon>Agaricales</taxon>
        <taxon>Agaricineae</taxon>
        <taxon>Hymenogastraceae</taxon>
        <taxon>Hebeloma</taxon>
    </lineage>
</organism>
<reference evidence="1 2" key="1">
    <citation type="submission" date="2014-04" db="EMBL/GenBank/DDBJ databases">
        <authorList>
            <consortium name="DOE Joint Genome Institute"/>
            <person name="Kuo A."/>
            <person name="Gay G."/>
            <person name="Dore J."/>
            <person name="Kohler A."/>
            <person name="Nagy L.G."/>
            <person name="Floudas D."/>
            <person name="Copeland A."/>
            <person name="Barry K.W."/>
            <person name="Cichocki N."/>
            <person name="Veneault-Fourrey C."/>
            <person name="LaButti K."/>
            <person name="Lindquist E.A."/>
            <person name="Lipzen A."/>
            <person name="Lundell T."/>
            <person name="Morin E."/>
            <person name="Murat C."/>
            <person name="Sun H."/>
            <person name="Tunlid A."/>
            <person name="Henrissat B."/>
            <person name="Grigoriev I.V."/>
            <person name="Hibbett D.S."/>
            <person name="Martin F."/>
            <person name="Nordberg H.P."/>
            <person name="Cantor M.N."/>
            <person name="Hua S.X."/>
        </authorList>
    </citation>
    <scope>NUCLEOTIDE SEQUENCE [LARGE SCALE GENOMIC DNA]</scope>
    <source>
        <strain evidence="2">h7</strain>
    </source>
</reference>
<keyword evidence="2" id="KW-1185">Reference proteome</keyword>
<proteinExistence type="predicted"/>
<gene>
    <name evidence="1" type="ORF">M413DRAFT_448487</name>
</gene>
<dbReference type="Proteomes" id="UP000053424">
    <property type="component" value="Unassembled WGS sequence"/>
</dbReference>